<comment type="caution">
    <text evidence="1">The sequence shown here is derived from an EMBL/GenBank/DDBJ whole genome shotgun (WGS) entry which is preliminary data.</text>
</comment>
<gene>
    <name evidence="1" type="ORF">HPB50_004672</name>
</gene>
<accession>A0ACB7RHD4</accession>
<reference evidence="1" key="1">
    <citation type="submission" date="2020-05" db="EMBL/GenBank/DDBJ databases">
        <title>Large-scale comparative analyses of tick genomes elucidate their genetic diversity and vector capacities.</title>
        <authorList>
            <person name="Jia N."/>
            <person name="Wang J."/>
            <person name="Shi W."/>
            <person name="Du L."/>
            <person name="Sun Y."/>
            <person name="Zhan W."/>
            <person name="Jiang J."/>
            <person name="Wang Q."/>
            <person name="Zhang B."/>
            <person name="Ji P."/>
            <person name="Sakyi L.B."/>
            <person name="Cui X."/>
            <person name="Yuan T."/>
            <person name="Jiang B."/>
            <person name="Yang W."/>
            <person name="Lam T.T.-Y."/>
            <person name="Chang Q."/>
            <person name="Ding S."/>
            <person name="Wang X."/>
            <person name="Zhu J."/>
            <person name="Ruan X."/>
            <person name="Zhao L."/>
            <person name="Wei J."/>
            <person name="Que T."/>
            <person name="Du C."/>
            <person name="Cheng J."/>
            <person name="Dai P."/>
            <person name="Han X."/>
            <person name="Huang E."/>
            <person name="Gao Y."/>
            <person name="Liu J."/>
            <person name="Shao H."/>
            <person name="Ye R."/>
            <person name="Li L."/>
            <person name="Wei W."/>
            <person name="Wang X."/>
            <person name="Wang C."/>
            <person name="Yang T."/>
            <person name="Huo Q."/>
            <person name="Li W."/>
            <person name="Guo W."/>
            <person name="Chen H."/>
            <person name="Zhou L."/>
            <person name="Ni X."/>
            <person name="Tian J."/>
            <person name="Zhou Y."/>
            <person name="Sheng Y."/>
            <person name="Liu T."/>
            <person name="Pan Y."/>
            <person name="Xia L."/>
            <person name="Li J."/>
            <person name="Zhao F."/>
            <person name="Cao W."/>
        </authorList>
    </citation>
    <scope>NUCLEOTIDE SEQUENCE</scope>
    <source>
        <strain evidence="1">Hyas-2018</strain>
    </source>
</reference>
<keyword evidence="2" id="KW-1185">Reference proteome</keyword>
<sequence>MRTWLEEHEARAREDRAAEREAECQKAIQQCLRIAEVGGAWESVASDLVDRGNRPTRSRLRPQPFEAGEYFRLRTRYRPGNGVQTATTTPLRVDVPSTTRKQSSCCTCVMGCATALVENVIPEFQGFKDDPATCASAVNTVAGKDLWPDHMKKSFAEGRI</sequence>
<dbReference type="Proteomes" id="UP000821845">
    <property type="component" value="Chromosome 9"/>
</dbReference>
<name>A0ACB7RHD4_HYAAI</name>
<evidence type="ECO:0000313" key="2">
    <source>
        <dbReference type="Proteomes" id="UP000821845"/>
    </source>
</evidence>
<proteinExistence type="predicted"/>
<evidence type="ECO:0000313" key="1">
    <source>
        <dbReference type="EMBL" id="KAH6921766.1"/>
    </source>
</evidence>
<protein>
    <submittedName>
        <fullName evidence="1">Uncharacterized protein</fullName>
    </submittedName>
</protein>
<dbReference type="EMBL" id="CM023489">
    <property type="protein sequence ID" value="KAH6921766.1"/>
    <property type="molecule type" value="Genomic_DNA"/>
</dbReference>
<organism evidence="1 2">
    <name type="scientific">Hyalomma asiaticum</name>
    <name type="common">Tick</name>
    <dbReference type="NCBI Taxonomy" id="266040"/>
    <lineage>
        <taxon>Eukaryota</taxon>
        <taxon>Metazoa</taxon>
        <taxon>Ecdysozoa</taxon>
        <taxon>Arthropoda</taxon>
        <taxon>Chelicerata</taxon>
        <taxon>Arachnida</taxon>
        <taxon>Acari</taxon>
        <taxon>Parasitiformes</taxon>
        <taxon>Ixodida</taxon>
        <taxon>Ixodoidea</taxon>
        <taxon>Ixodidae</taxon>
        <taxon>Hyalomminae</taxon>
        <taxon>Hyalomma</taxon>
    </lineage>
</organism>